<reference evidence="1" key="1">
    <citation type="submission" date="2022-02" db="EMBL/GenBank/DDBJ databases">
        <authorList>
            <person name="Deutsch MARIE S."/>
        </authorList>
    </citation>
    <scope>NUCLEOTIDE SEQUENCE</scope>
    <source>
        <strain evidence="1">CIRM-BIA865</strain>
    </source>
</reference>
<organism evidence="1 2">
    <name type="scientific">Lactobacillus delbrueckii subsp. delbrueckii</name>
    <dbReference type="NCBI Taxonomy" id="83684"/>
    <lineage>
        <taxon>Bacteria</taxon>
        <taxon>Bacillati</taxon>
        <taxon>Bacillota</taxon>
        <taxon>Bacilli</taxon>
        <taxon>Lactobacillales</taxon>
        <taxon>Lactobacillaceae</taxon>
        <taxon>Lactobacillus</taxon>
    </lineage>
</organism>
<gene>
    <name evidence="1" type="ORF">LDD865_1032</name>
</gene>
<accession>A0AAU9R578</accession>
<name>A0AAU9R578_9LACO</name>
<dbReference type="Proteomes" id="UP001295440">
    <property type="component" value="Chromosome"/>
</dbReference>
<proteinExistence type="predicted"/>
<dbReference type="AlphaFoldDB" id="A0AAU9R578"/>
<dbReference type="EMBL" id="OV915080">
    <property type="protein sequence ID" value="CAH1706191.1"/>
    <property type="molecule type" value="Genomic_DNA"/>
</dbReference>
<protein>
    <submittedName>
        <fullName evidence="1">Uncharacterized protein</fullName>
    </submittedName>
</protein>
<evidence type="ECO:0000313" key="2">
    <source>
        <dbReference type="Proteomes" id="UP001295440"/>
    </source>
</evidence>
<evidence type="ECO:0000313" key="1">
    <source>
        <dbReference type="EMBL" id="CAH1706191.1"/>
    </source>
</evidence>
<sequence>MRVFDAGALKRARELEATGFLQMTLVASEQIAWTAASASLNK</sequence>